<name>A0ABQ6II80_9MICO</name>
<evidence type="ECO:0000313" key="2">
    <source>
        <dbReference type="Proteomes" id="UP001157125"/>
    </source>
</evidence>
<dbReference type="EMBL" id="BSUN01000001">
    <property type="protein sequence ID" value="GMA36853.1"/>
    <property type="molecule type" value="Genomic_DNA"/>
</dbReference>
<gene>
    <name evidence="1" type="ORF">GCM10025876_30570</name>
</gene>
<sequence>MVAITVPSLSQAQRTDRKRGSLVLAPAGAHRHHLGALVIGGEGGQAQFGGERDHVILAGTHERSAQVNGEATDFLVAGAAAHAIACLQHDDVDATGREMAGGGEAGKAGADDDDVGGEGVRHGLLLGTWGWDAGCDTRARRRERRRRVRRA</sequence>
<proteinExistence type="predicted"/>
<keyword evidence="2" id="KW-1185">Reference proteome</keyword>
<reference evidence="2" key="1">
    <citation type="journal article" date="2019" name="Int. J. Syst. Evol. Microbiol.">
        <title>The Global Catalogue of Microorganisms (GCM) 10K type strain sequencing project: providing services to taxonomists for standard genome sequencing and annotation.</title>
        <authorList>
            <consortium name="The Broad Institute Genomics Platform"/>
            <consortium name="The Broad Institute Genome Sequencing Center for Infectious Disease"/>
            <person name="Wu L."/>
            <person name="Ma J."/>
        </authorList>
    </citation>
    <scope>NUCLEOTIDE SEQUENCE [LARGE SCALE GENOMIC DNA]</scope>
    <source>
        <strain evidence="2">NBRC 112299</strain>
    </source>
</reference>
<dbReference type="Proteomes" id="UP001157125">
    <property type="component" value="Unassembled WGS sequence"/>
</dbReference>
<comment type="caution">
    <text evidence="1">The sequence shown here is derived from an EMBL/GenBank/DDBJ whole genome shotgun (WGS) entry which is preliminary data.</text>
</comment>
<accession>A0ABQ6II80</accession>
<organism evidence="1 2">
    <name type="scientific">Demequina litorisediminis</name>
    <dbReference type="NCBI Taxonomy" id="1849022"/>
    <lineage>
        <taxon>Bacteria</taxon>
        <taxon>Bacillati</taxon>
        <taxon>Actinomycetota</taxon>
        <taxon>Actinomycetes</taxon>
        <taxon>Micrococcales</taxon>
        <taxon>Demequinaceae</taxon>
        <taxon>Demequina</taxon>
    </lineage>
</organism>
<protein>
    <submittedName>
        <fullName evidence="1">Uncharacterized protein</fullName>
    </submittedName>
</protein>
<evidence type="ECO:0000313" key="1">
    <source>
        <dbReference type="EMBL" id="GMA36853.1"/>
    </source>
</evidence>